<accession>A0A9Q5D886</accession>
<protein>
    <recommendedName>
        <fullName evidence="3">Exo-alpha-sialidase</fullName>
    </recommendedName>
</protein>
<sequence length="349" mass="39481">MLLTLILSVASVLPSSCKKSGRVNPDTIIDNSEACKILSVKKIYDAQKHCAFSDLTKFKGAWYLVFRASDNHAYTKNGTVEVLKSTDGDTWAPEVSYETPEMDLRDPKFDVNNNQLLVFTQGVKFNPDKTVKFQRGVVMEAEKDPFTRSKPYTIDYDAPAYWPWRFSKLKNTSYAIGYSETPKVLQLVKTDNFKKLTKVCDLSYIERVPSEGTVRFRDNNCYILLRRSGPTLLGVSTVNDMCNFKWIELPIIGMGGPNFVFYDANTLILSGRDYPNNDYTYAGGRTSIFVYKIKENKTFRVATLPSGGDTGYPGLYLQGNRLWVSFHSAHEGTTKIYLAKAELNVSNLR</sequence>
<comment type="caution">
    <text evidence="1">The sequence shown here is derived from an EMBL/GenBank/DDBJ whole genome shotgun (WGS) entry which is preliminary data.</text>
</comment>
<evidence type="ECO:0000313" key="1">
    <source>
        <dbReference type="EMBL" id="NSL89784.1"/>
    </source>
</evidence>
<organism evidence="1 2">
    <name type="scientific">Chitinophaga solisilvae</name>
    <dbReference type="NCBI Taxonomy" id="1233460"/>
    <lineage>
        <taxon>Bacteria</taxon>
        <taxon>Pseudomonadati</taxon>
        <taxon>Bacteroidota</taxon>
        <taxon>Chitinophagia</taxon>
        <taxon>Chitinophagales</taxon>
        <taxon>Chitinophagaceae</taxon>
        <taxon>Chitinophaga</taxon>
    </lineage>
</organism>
<dbReference type="Gene3D" id="2.120.10.10">
    <property type="match status" value="1"/>
</dbReference>
<name>A0A9Q5D886_9BACT</name>
<keyword evidence="2" id="KW-1185">Reference proteome</keyword>
<reference evidence="1" key="1">
    <citation type="submission" date="2020-05" db="EMBL/GenBank/DDBJ databases">
        <title>Chitinophaga laudate sp. nov., isolated from a tropical peat swamp.</title>
        <authorList>
            <person name="Goh C.B.S."/>
            <person name="Lee M.S."/>
            <person name="Parimannan S."/>
            <person name="Pasbakhsh P."/>
            <person name="Yule C.M."/>
            <person name="Rajandas H."/>
            <person name="Loke S."/>
            <person name="Croft L."/>
            <person name="Tan J.B.L."/>
        </authorList>
    </citation>
    <scope>NUCLEOTIDE SEQUENCE</scope>
    <source>
        <strain evidence="1">Mgbs1</strain>
    </source>
</reference>
<proteinExistence type="predicted"/>
<dbReference type="EMBL" id="RIAR02000001">
    <property type="protein sequence ID" value="NSL89784.1"/>
    <property type="molecule type" value="Genomic_DNA"/>
</dbReference>
<dbReference type="AlphaFoldDB" id="A0A9Q5D886"/>
<dbReference type="Proteomes" id="UP000281028">
    <property type="component" value="Unassembled WGS sequence"/>
</dbReference>
<evidence type="ECO:0008006" key="3">
    <source>
        <dbReference type="Google" id="ProtNLM"/>
    </source>
</evidence>
<gene>
    <name evidence="1" type="ORF">ECE50_023275</name>
</gene>
<evidence type="ECO:0000313" key="2">
    <source>
        <dbReference type="Proteomes" id="UP000281028"/>
    </source>
</evidence>